<dbReference type="RefSeq" id="WP_136497532.1">
    <property type="nucleotide sequence ID" value="NZ_CP046052.1"/>
</dbReference>
<evidence type="ECO:0000313" key="2">
    <source>
        <dbReference type="Proteomes" id="UP000309061"/>
    </source>
</evidence>
<evidence type="ECO:0000313" key="1">
    <source>
        <dbReference type="EMBL" id="QGM48158.1"/>
    </source>
</evidence>
<dbReference type="EMBL" id="CP046052">
    <property type="protein sequence ID" value="QGM48158.1"/>
    <property type="molecule type" value="Genomic_DNA"/>
</dbReference>
<accession>A0A6B8KMN1</accession>
<protein>
    <recommendedName>
        <fullName evidence="3">BrnT family toxin</fullName>
    </recommendedName>
</protein>
<gene>
    <name evidence="1" type="ORF">H2LOC_018625</name>
</gene>
<reference evidence="1 2" key="1">
    <citation type="submission" date="2019-11" db="EMBL/GenBank/DDBJ databases">
        <title>The genome sequence of Methylocystis heyeri.</title>
        <authorList>
            <person name="Oshkin I.Y."/>
            <person name="Miroshnikov K."/>
            <person name="Dedysh S.N."/>
        </authorList>
    </citation>
    <scope>NUCLEOTIDE SEQUENCE [LARGE SCALE GENOMIC DNA]</scope>
    <source>
        <strain evidence="1 2">H2</strain>
    </source>
</reference>
<dbReference type="Proteomes" id="UP000309061">
    <property type="component" value="Chromosome"/>
</dbReference>
<dbReference type="Pfam" id="PF04365">
    <property type="entry name" value="BrnT_toxin"/>
    <property type="match status" value="1"/>
</dbReference>
<sequence length="66" mass="7938">MHKRHISDRIGSDRDNEFRWIALGKAQECIIAVIYTEREGRIRIISARMARTKEREIFHQRIRDTS</sequence>
<dbReference type="InterPro" id="IPR007460">
    <property type="entry name" value="BrnT_toxin"/>
</dbReference>
<dbReference type="OrthoDB" id="839663at2"/>
<keyword evidence="2" id="KW-1185">Reference proteome</keyword>
<organism evidence="1 2">
    <name type="scientific">Methylocystis heyeri</name>
    <dbReference type="NCBI Taxonomy" id="391905"/>
    <lineage>
        <taxon>Bacteria</taxon>
        <taxon>Pseudomonadati</taxon>
        <taxon>Pseudomonadota</taxon>
        <taxon>Alphaproteobacteria</taxon>
        <taxon>Hyphomicrobiales</taxon>
        <taxon>Methylocystaceae</taxon>
        <taxon>Methylocystis</taxon>
    </lineage>
</organism>
<dbReference type="AlphaFoldDB" id="A0A6B8KMN1"/>
<dbReference type="KEGG" id="mhey:H2LOC_018625"/>
<dbReference type="InterPro" id="IPR038573">
    <property type="entry name" value="BrnT_sf"/>
</dbReference>
<dbReference type="Gene3D" id="3.10.450.530">
    <property type="entry name" value="Ribonuclease toxin, BrnT, of type II toxin-antitoxin system"/>
    <property type="match status" value="1"/>
</dbReference>
<proteinExistence type="predicted"/>
<name>A0A6B8KMN1_9HYPH</name>
<evidence type="ECO:0008006" key="3">
    <source>
        <dbReference type="Google" id="ProtNLM"/>
    </source>
</evidence>